<evidence type="ECO:0000256" key="2">
    <source>
        <dbReference type="SAM" id="MobiDB-lite"/>
    </source>
</evidence>
<comment type="caution">
    <text evidence="4">The sequence shown here is derived from an EMBL/GenBank/DDBJ whole genome shotgun (WGS) entry which is preliminary data.</text>
</comment>
<dbReference type="EMBL" id="JAHWGI010001376">
    <property type="protein sequence ID" value="KAK3929057.1"/>
    <property type="molecule type" value="Genomic_DNA"/>
</dbReference>
<sequence>MLRLLSCRLISAGPIPSISSPNCLLRCLPNLTSSHKIHTSSHCFVKSHEHGQENRKPIIVYQGRMETQIRRTKLFSFSTTIIGLAVQPMLYNQVTSLPVLIVTCSIAGFFTFITPFLLHQLVKKYVNHVSYNEENDTYYAHCTTFLFQERKIPFRAGDGKIPDNGGMFTTMEVKGVPMMLELNLFDKEHLIRVLGYDKPLNIEHERLDALIKELEAEQQKTTSEKETTQEESKQRTSNRS</sequence>
<feature type="region of interest" description="Disordered" evidence="2">
    <location>
        <begin position="216"/>
        <end position="240"/>
    </location>
</feature>
<gene>
    <name evidence="4" type="ORF">KUF71_017543</name>
</gene>
<evidence type="ECO:0000313" key="5">
    <source>
        <dbReference type="Proteomes" id="UP001219518"/>
    </source>
</evidence>
<dbReference type="Proteomes" id="UP001219518">
    <property type="component" value="Unassembled WGS sequence"/>
</dbReference>
<keyword evidence="5" id="KW-1185">Reference proteome</keyword>
<dbReference type="PANTHER" id="PTHR13281">
    <property type="entry name" value="TRANSMEMBRANE PROTEIN 70, MITOCHONDRIAL"/>
    <property type="match status" value="1"/>
</dbReference>
<dbReference type="GO" id="GO:0033615">
    <property type="term" value="P:mitochondrial proton-transporting ATP synthase complex assembly"/>
    <property type="evidence" value="ECO:0007669"/>
    <property type="project" value="TreeGrafter"/>
</dbReference>
<accession>A0AAE1HWT3</accession>
<protein>
    <submittedName>
        <fullName evidence="4">Transmembrane protein 70-like protein, mitochondrial</fullName>
    </submittedName>
</protein>
<dbReference type="GO" id="GO:0031966">
    <property type="term" value="C:mitochondrial membrane"/>
    <property type="evidence" value="ECO:0007669"/>
    <property type="project" value="TreeGrafter"/>
</dbReference>
<dbReference type="Pfam" id="PF06979">
    <property type="entry name" value="TMEM70"/>
    <property type="match status" value="1"/>
</dbReference>
<keyword evidence="3 4" id="KW-0812">Transmembrane</keyword>
<name>A0AAE1HWT3_9NEOP</name>
<reference evidence="4" key="2">
    <citation type="journal article" date="2023" name="BMC Genomics">
        <title>Pest status, molecular evolution, and epigenetic factors derived from the genome assembly of Frankliniella fusca, a thysanopteran phytovirus vector.</title>
        <authorList>
            <person name="Catto M.A."/>
            <person name="Labadie P.E."/>
            <person name="Jacobson A.L."/>
            <person name="Kennedy G.G."/>
            <person name="Srinivasan R."/>
            <person name="Hunt B.G."/>
        </authorList>
    </citation>
    <scope>NUCLEOTIDE SEQUENCE</scope>
    <source>
        <strain evidence="4">PL_HMW_Pooled</strain>
    </source>
</reference>
<dbReference type="PANTHER" id="PTHR13281:SF0">
    <property type="entry name" value="TRANSMEMBRANE PROTEIN 70, MITOCHONDRIAL"/>
    <property type="match status" value="1"/>
</dbReference>
<comment type="similarity">
    <text evidence="1">Belongs to the TMEM70 family.</text>
</comment>
<keyword evidence="3" id="KW-1133">Transmembrane helix</keyword>
<dbReference type="AlphaFoldDB" id="A0AAE1HWT3"/>
<dbReference type="InterPro" id="IPR009724">
    <property type="entry name" value="TMEM70"/>
</dbReference>
<feature type="compositionally biased region" description="Basic and acidic residues" evidence="2">
    <location>
        <begin position="216"/>
        <end position="234"/>
    </location>
</feature>
<organism evidence="4 5">
    <name type="scientific">Frankliniella fusca</name>
    <dbReference type="NCBI Taxonomy" id="407009"/>
    <lineage>
        <taxon>Eukaryota</taxon>
        <taxon>Metazoa</taxon>
        <taxon>Ecdysozoa</taxon>
        <taxon>Arthropoda</taxon>
        <taxon>Hexapoda</taxon>
        <taxon>Insecta</taxon>
        <taxon>Pterygota</taxon>
        <taxon>Neoptera</taxon>
        <taxon>Paraneoptera</taxon>
        <taxon>Thysanoptera</taxon>
        <taxon>Terebrantia</taxon>
        <taxon>Thripoidea</taxon>
        <taxon>Thripidae</taxon>
        <taxon>Frankliniella</taxon>
    </lineage>
</organism>
<reference evidence="4" key="1">
    <citation type="submission" date="2021-07" db="EMBL/GenBank/DDBJ databases">
        <authorList>
            <person name="Catto M.A."/>
            <person name="Jacobson A."/>
            <person name="Kennedy G."/>
            <person name="Labadie P."/>
            <person name="Hunt B.G."/>
            <person name="Srinivasan R."/>
        </authorList>
    </citation>
    <scope>NUCLEOTIDE SEQUENCE</scope>
    <source>
        <strain evidence="4">PL_HMW_Pooled</strain>
        <tissue evidence="4">Head</tissue>
    </source>
</reference>
<feature type="transmembrane region" description="Helical" evidence="3">
    <location>
        <begin position="97"/>
        <end position="118"/>
    </location>
</feature>
<evidence type="ECO:0000313" key="4">
    <source>
        <dbReference type="EMBL" id="KAK3929057.1"/>
    </source>
</evidence>
<keyword evidence="3" id="KW-0472">Membrane</keyword>
<evidence type="ECO:0000256" key="1">
    <source>
        <dbReference type="ARBA" id="ARBA00005280"/>
    </source>
</evidence>
<proteinExistence type="inferred from homology"/>
<dbReference type="InterPro" id="IPR045325">
    <property type="entry name" value="TMEM70/TMEM186/TMEM223"/>
</dbReference>
<feature type="transmembrane region" description="Helical" evidence="3">
    <location>
        <begin position="74"/>
        <end position="91"/>
    </location>
</feature>
<evidence type="ECO:0000256" key="3">
    <source>
        <dbReference type="SAM" id="Phobius"/>
    </source>
</evidence>